<comment type="catalytic activity">
    <reaction evidence="1">
        <text>2 (2E,6E,10E)-geranylgeranyl diphosphate = 15-cis-phytoene + 2 diphosphate</text>
        <dbReference type="Rhea" id="RHEA:34475"/>
        <dbReference type="ChEBI" id="CHEBI:27787"/>
        <dbReference type="ChEBI" id="CHEBI:33019"/>
        <dbReference type="ChEBI" id="CHEBI:58756"/>
        <dbReference type="EC" id="2.5.1.32"/>
    </reaction>
</comment>
<proteinExistence type="predicted"/>
<keyword evidence="4" id="KW-1133">Transmembrane helix</keyword>
<evidence type="ECO:0000313" key="6">
    <source>
        <dbReference type="Proteomes" id="UP000290289"/>
    </source>
</evidence>
<keyword evidence="4" id="KW-0472">Membrane</keyword>
<dbReference type="EMBL" id="RDQH01000337">
    <property type="protein sequence ID" value="RXH85334.1"/>
    <property type="molecule type" value="Genomic_DNA"/>
</dbReference>
<protein>
    <recommendedName>
        <fullName evidence="2">15-cis-phytoene synthase</fullName>
        <ecNumber evidence="2">2.5.1.32</ecNumber>
    </recommendedName>
</protein>
<keyword evidence="6" id="KW-1185">Reference proteome</keyword>
<keyword evidence="3" id="KW-0125">Carotenoid biosynthesis</keyword>
<dbReference type="PANTHER" id="PTHR31480">
    <property type="entry name" value="BIFUNCTIONAL LYCOPENE CYCLASE/PHYTOENE SYNTHASE"/>
    <property type="match status" value="1"/>
</dbReference>
<dbReference type="SUPFAM" id="SSF48576">
    <property type="entry name" value="Terpenoid synthases"/>
    <property type="match status" value="1"/>
</dbReference>
<dbReference type="STRING" id="3750.A0A498IT18"/>
<dbReference type="EC" id="2.5.1.32" evidence="2"/>
<name>A0A498IT18_MALDO</name>
<evidence type="ECO:0000256" key="3">
    <source>
        <dbReference type="ARBA" id="ARBA00022746"/>
    </source>
</evidence>
<gene>
    <name evidence="5" type="ORF">DVH24_042102</name>
</gene>
<organism evidence="5 6">
    <name type="scientific">Malus domestica</name>
    <name type="common">Apple</name>
    <name type="synonym">Pyrus malus</name>
    <dbReference type="NCBI Taxonomy" id="3750"/>
    <lineage>
        <taxon>Eukaryota</taxon>
        <taxon>Viridiplantae</taxon>
        <taxon>Streptophyta</taxon>
        <taxon>Embryophyta</taxon>
        <taxon>Tracheophyta</taxon>
        <taxon>Spermatophyta</taxon>
        <taxon>Magnoliopsida</taxon>
        <taxon>eudicotyledons</taxon>
        <taxon>Gunneridae</taxon>
        <taxon>Pentapetalae</taxon>
        <taxon>rosids</taxon>
        <taxon>fabids</taxon>
        <taxon>Rosales</taxon>
        <taxon>Rosaceae</taxon>
        <taxon>Amygdaloideae</taxon>
        <taxon>Maleae</taxon>
        <taxon>Malus</taxon>
    </lineage>
</organism>
<dbReference type="GO" id="GO:0046905">
    <property type="term" value="F:15-cis-phytoene synthase activity"/>
    <property type="evidence" value="ECO:0007669"/>
    <property type="project" value="UniProtKB-EC"/>
</dbReference>
<evidence type="ECO:0000256" key="1">
    <source>
        <dbReference type="ARBA" id="ARBA00001805"/>
    </source>
</evidence>
<comment type="caution">
    <text evidence="5">The sequence shown here is derived from an EMBL/GenBank/DDBJ whole genome shotgun (WGS) entry which is preliminary data.</text>
</comment>
<evidence type="ECO:0000313" key="5">
    <source>
        <dbReference type="EMBL" id="RXH85334.1"/>
    </source>
</evidence>
<sequence length="237" mass="27222">MVSARRGEVVRAAKQFISMPVFPELSIQVIPSFADLQVQEIIQRQSQTCNTATEGGRRKPRLEPDSVEESYERCRKICEEYGKTYYLAWGRRIGDLEVLRMAPPFKDLIKGMRMDMRKFRYRIFHKLYLYSYYAGGTFGLMSVPVIGIAPDSLIPVQSVYEGAIHFGTANQLTNILRDVGEDATLGRVYLPQDELAHFGLSNNNIFARKVTDQWREFMKEQIARARIYFSLAEEGVS</sequence>
<dbReference type="InterPro" id="IPR002060">
    <property type="entry name" value="Squ/phyt_synthse"/>
</dbReference>
<dbReference type="InterPro" id="IPR008949">
    <property type="entry name" value="Isoprenoid_synthase_dom_sf"/>
</dbReference>
<accession>A0A498IT18</accession>
<dbReference type="Proteomes" id="UP000290289">
    <property type="component" value="Chromosome 11"/>
</dbReference>
<evidence type="ECO:0000256" key="2">
    <source>
        <dbReference type="ARBA" id="ARBA00012396"/>
    </source>
</evidence>
<dbReference type="Pfam" id="PF00494">
    <property type="entry name" value="SQS_PSY"/>
    <property type="match status" value="1"/>
</dbReference>
<evidence type="ECO:0000256" key="4">
    <source>
        <dbReference type="SAM" id="Phobius"/>
    </source>
</evidence>
<dbReference type="Gene3D" id="1.10.600.10">
    <property type="entry name" value="Farnesyl Diphosphate Synthase"/>
    <property type="match status" value="1"/>
</dbReference>
<reference evidence="5 6" key="1">
    <citation type="submission" date="2018-10" db="EMBL/GenBank/DDBJ databases">
        <title>A high-quality apple genome assembly.</title>
        <authorList>
            <person name="Hu J."/>
        </authorList>
    </citation>
    <scope>NUCLEOTIDE SEQUENCE [LARGE SCALE GENOMIC DNA]</scope>
    <source>
        <strain evidence="6">cv. HFTH1</strain>
        <tissue evidence="5">Young leaf</tissue>
    </source>
</reference>
<dbReference type="GO" id="GO:0016117">
    <property type="term" value="P:carotenoid biosynthetic process"/>
    <property type="evidence" value="ECO:0007669"/>
    <property type="project" value="UniProtKB-KW"/>
</dbReference>
<keyword evidence="4" id="KW-0812">Transmembrane</keyword>
<feature type="transmembrane region" description="Helical" evidence="4">
    <location>
        <begin position="127"/>
        <end position="149"/>
    </location>
</feature>
<dbReference type="AlphaFoldDB" id="A0A498IT18"/>